<keyword evidence="3" id="KW-0804">Transcription</keyword>
<dbReference type="GO" id="GO:0008270">
    <property type="term" value="F:zinc ion binding"/>
    <property type="evidence" value="ECO:0007669"/>
    <property type="project" value="InterPro"/>
</dbReference>
<dbReference type="GeneID" id="27344286"/>
<dbReference type="CDD" id="cd00067">
    <property type="entry name" value="GAL4"/>
    <property type="match status" value="1"/>
</dbReference>
<evidence type="ECO:0000259" key="6">
    <source>
        <dbReference type="PROSITE" id="PS50048"/>
    </source>
</evidence>
<dbReference type="SMART" id="SM00066">
    <property type="entry name" value="GAL4"/>
    <property type="match status" value="1"/>
</dbReference>
<feature type="region of interest" description="Disordered" evidence="5">
    <location>
        <begin position="599"/>
        <end position="624"/>
    </location>
</feature>
<proteinExistence type="predicted"/>
<dbReference type="GO" id="GO:0000981">
    <property type="term" value="F:DNA-binding transcription factor activity, RNA polymerase II-specific"/>
    <property type="evidence" value="ECO:0007669"/>
    <property type="project" value="InterPro"/>
</dbReference>
<keyword evidence="2" id="KW-0238">DNA-binding</keyword>
<dbReference type="GO" id="GO:0003677">
    <property type="term" value="F:DNA binding"/>
    <property type="evidence" value="ECO:0007669"/>
    <property type="project" value="UniProtKB-KW"/>
</dbReference>
<dbReference type="PROSITE" id="PS50048">
    <property type="entry name" value="ZN2_CY6_FUNGAL_2"/>
    <property type="match status" value="1"/>
</dbReference>
<protein>
    <recommendedName>
        <fullName evidence="6">Zn(2)-C6 fungal-type domain-containing protein</fullName>
    </recommendedName>
</protein>
<evidence type="ECO:0000256" key="4">
    <source>
        <dbReference type="ARBA" id="ARBA00023242"/>
    </source>
</evidence>
<dbReference type="RefSeq" id="XP_016249483.1">
    <property type="nucleotide sequence ID" value="XM_016391964.1"/>
</dbReference>
<dbReference type="VEuPathDB" id="FungiDB:PV07_05092"/>
<dbReference type="SUPFAM" id="SSF57701">
    <property type="entry name" value="Zn2/Cys6 DNA-binding domain"/>
    <property type="match status" value="1"/>
</dbReference>
<dbReference type="InterPro" id="IPR036864">
    <property type="entry name" value="Zn2-C6_fun-type_DNA-bd_sf"/>
</dbReference>
<organism evidence="7 8">
    <name type="scientific">Cladophialophora immunda</name>
    <dbReference type="NCBI Taxonomy" id="569365"/>
    <lineage>
        <taxon>Eukaryota</taxon>
        <taxon>Fungi</taxon>
        <taxon>Dikarya</taxon>
        <taxon>Ascomycota</taxon>
        <taxon>Pezizomycotina</taxon>
        <taxon>Eurotiomycetes</taxon>
        <taxon>Chaetothyriomycetidae</taxon>
        <taxon>Chaetothyriales</taxon>
        <taxon>Herpotrichiellaceae</taxon>
        <taxon>Cladophialophora</taxon>
    </lineage>
</organism>
<evidence type="ECO:0000256" key="2">
    <source>
        <dbReference type="ARBA" id="ARBA00023125"/>
    </source>
</evidence>
<dbReference type="OrthoDB" id="5958943at2759"/>
<evidence type="ECO:0000256" key="3">
    <source>
        <dbReference type="ARBA" id="ARBA00023163"/>
    </source>
</evidence>
<accession>A0A0D2AVG4</accession>
<dbReference type="Gene3D" id="4.10.240.10">
    <property type="entry name" value="Zn(2)-C6 fungal-type DNA-binding domain"/>
    <property type="match status" value="1"/>
</dbReference>
<dbReference type="EMBL" id="KN847042">
    <property type="protein sequence ID" value="KIW29267.1"/>
    <property type="molecule type" value="Genomic_DNA"/>
</dbReference>
<dbReference type="HOGENOM" id="CLU_006237_0_0_1"/>
<name>A0A0D2AVG4_9EURO</name>
<evidence type="ECO:0000313" key="7">
    <source>
        <dbReference type="EMBL" id="KIW29267.1"/>
    </source>
</evidence>
<sequence>MDIQIAPTPATYLPQAMRVPVFDRHVRRKQFTSCDACRRLRRSCDAFNRGATPLQPQNTTTDFRGCSACVKAGRRCTFEWLKDVPETTLPRRLKRRNVPASRDNDNTRETNPVREPSNNGMYTSIPRPTLDTTPTDATLYQELQQPVDWDAIAFQQENYMNDLWADTFTHNLWFHDVPQAQSCSKPCTNTPRSGKMPSNTSHANLAALPSNSGGMTLSSATPPQSYTFEPEVMPAQRTTQPDIDLDWFDPTDEELPQTFNPSDSFSQENSSDAFGEIPKTTSASPTLDDHIVQVTNKRLISTELVQIYHTSMESSMVCFLSEYNCPYSSGKVSLLYCRRNGKNFYQYKPPTYLQRIHQLEQASEPLRGKKLTSGQKIVAAKALQLAIMAFACQWTHASVWPPRSPNASFSDAMIDEIGTSYGFERLLQQSLWHEAQRYVETTAYIDSFRSIFAQILFSMVQQPSFLNDLEKEALESPAPSPISVAMRFGDPATESDSPFSRQTPKVKPEERMFRHKYLAQALRHLAQWKKRLSRWKNSSELSAAAETKDPALQRAAKEMDGSFHLLWWFGVMCDTSVSVINDKPLVIPDHEVHTYKAPQSARIENAPPPEIQPGQQRADERRSDSHAASKLHIWDVDLMPAQPFQALISDAESVIREACPSKVLMWRKLGSLKAIIDQPVDQDLTERHIRSTLQVYEFWRNTYGDFIQECIRNHHTLSFQVQSWYVILGCHFHLASLFIADCIKEIDHRRQSSTKGRFLRAASALTLEITKTGVNVISEIAAVSL</sequence>
<evidence type="ECO:0000256" key="1">
    <source>
        <dbReference type="ARBA" id="ARBA00023015"/>
    </source>
</evidence>
<dbReference type="STRING" id="569365.A0A0D2AVG4"/>
<dbReference type="AlphaFoldDB" id="A0A0D2AVG4"/>
<gene>
    <name evidence="7" type="ORF">PV07_05092</name>
</gene>
<dbReference type="Proteomes" id="UP000054466">
    <property type="component" value="Unassembled WGS sequence"/>
</dbReference>
<keyword evidence="1" id="KW-0805">Transcription regulation</keyword>
<evidence type="ECO:0000256" key="5">
    <source>
        <dbReference type="SAM" id="MobiDB-lite"/>
    </source>
</evidence>
<dbReference type="InterPro" id="IPR001138">
    <property type="entry name" value="Zn2Cys6_DnaBD"/>
</dbReference>
<feature type="compositionally biased region" description="Basic and acidic residues" evidence="5">
    <location>
        <begin position="102"/>
        <end position="112"/>
    </location>
</feature>
<keyword evidence="8" id="KW-1185">Reference proteome</keyword>
<feature type="region of interest" description="Disordered" evidence="5">
    <location>
        <begin position="91"/>
        <end position="128"/>
    </location>
</feature>
<reference evidence="7 8" key="1">
    <citation type="submission" date="2015-01" db="EMBL/GenBank/DDBJ databases">
        <title>The Genome Sequence of Cladophialophora immunda CBS83496.</title>
        <authorList>
            <consortium name="The Broad Institute Genomics Platform"/>
            <person name="Cuomo C."/>
            <person name="de Hoog S."/>
            <person name="Gorbushina A."/>
            <person name="Stielow B."/>
            <person name="Teixiera M."/>
            <person name="Abouelleil A."/>
            <person name="Chapman S.B."/>
            <person name="Priest M."/>
            <person name="Young S.K."/>
            <person name="Wortman J."/>
            <person name="Nusbaum C."/>
            <person name="Birren B."/>
        </authorList>
    </citation>
    <scope>NUCLEOTIDE SEQUENCE [LARGE SCALE GENOMIC DNA]</scope>
    <source>
        <strain evidence="7 8">CBS 83496</strain>
    </source>
</reference>
<keyword evidence="4" id="KW-0539">Nucleus</keyword>
<evidence type="ECO:0000313" key="8">
    <source>
        <dbReference type="Proteomes" id="UP000054466"/>
    </source>
</evidence>
<feature type="domain" description="Zn(2)-C6 fungal-type" evidence="6">
    <location>
        <begin position="33"/>
        <end position="78"/>
    </location>
</feature>